<sequence>MELTAQVSELTKKENTLSILPSHCLFIKCQICGKSHPGERCLVNLQLVHFIMNDHIQQSYPHLNFYNSSWEAYHDYSWCNNQDLSPYFYDEPMLLSEFPHQPPK</sequence>
<protein>
    <submittedName>
        <fullName evidence="1">Uncharacterized protein</fullName>
    </submittedName>
</protein>
<dbReference type="EMBL" id="JXTB01000003">
    <property type="protein sequence ID" value="PON79658.1"/>
    <property type="molecule type" value="Genomic_DNA"/>
</dbReference>
<evidence type="ECO:0000313" key="1">
    <source>
        <dbReference type="EMBL" id="PON79658.1"/>
    </source>
</evidence>
<gene>
    <name evidence="1" type="ORF">PanWU01x14_008900</name>
</gene>
<dbReference type="Proteomes" id="UP000237105">
    <property type="component" value="Unassembled WGS sequence"/>
</dbReference>
<dbReference type="AlphaFoldDB" id="A0A2P5E2A2"/>
<name>A0A2P5E2A2_PARAD</name>
<proteinExistence type="predicted"/>
<keyword evidence="2" id="KW-1185">Reference proteome</keyword>
<evidence type="ECO:0000313" key="2">
    <source>
        <dbReference type="Proteomes" id="UP000237105"/>
    </source>
</evidence>
<comment type="caution">
    <text evidence="1">The sequence shown here is derived from an EMBL/GenBank/DDBJ whole genome shotgun (WGS) entry which is preliminary data.</text>
</comment>
<organism evidence="1 2">
    <name type="scientific">Parasponia andersonii</name>
    <name type="common">Sponia andersonii</name>
    <dbReference type="NCBI Taxonomy" id="3476"/>
    <lineage>
        <taxon>Eukaryota</taxon>
        <taxon>Viridiplantae</taxon>
        <taxon>Streptophyta</taxon>
        <taxon>Embryophyta</taxon>
        <taxon>Tracheophyta</taxon>
        <taxon>Spermatophyta</taxon>
        <taxon>Magnoliopsida</taxon>
        <taxon>eudicotyledons</taxon>
        <taxon>Gunneridae</taxon>
        <taxon>Pentapetalae</taxon>
        <taxon>rosids</taxon>
        <taxon>fabids</taxon>
        <taxon>Rosales</taxon>
        <taxon>Cannabaceae</taxon>
        <taxon>Parasponia</taxon>
    </lineage>
</organism>
<accession>A0A2P5E2A2</accession>
<reference evidence="2" key="1">
    <citation type="submission" date="2016-06" db="EMBL/GenBank/DDBJ databases">
        <title>Parallel loss of symbiosis genes in relatives of nitrogen-fixing non-legume Parasponia.</title>
        <authorList>
            <person name="Van Velzen R."/>
            <person name="Holmer R."/>
            <person name="Bu F."/>
            <person name="Rutten L."/>
            <person name="Van Zeijl A."/>
            <person name="Liu W."/>
            <person name="Santuari L."/>
            <person name="Cao Q."/>
            <person name="Sharma T."/>
            <person name="Shen D."/>
            <person name="Roswanjaya Y."/>
            <person name="Wardhani T."/>
            <person name="Kalhor M.S."/>
            <person name="Jansen J."/>
            <person name="Van den Hoogen J."/>
            <person name="Gungor B."/>
            <person name="Hartog M."/>
            <person name="Hontelez J."/>
            <person name="Verver J."/>
            <person name="Yang W.-C."/>
            <person name="Schijlen E."/>
            <person name="Repin R."/>
            <person name="Schilthuizen M."/>
            <person name="Schranz E."/>
            <person name="Heidstra R."/>
            <person name="Miyata K."/>
            <person name="Fedorova E."/>
            <person name="Kohlen W."/>
            <person name="Bisseling T."/>
            <person name="Smit S."/>
            <person name="Geurts R."/>
        </authorList>
    </citation>
    <scope>NUCLEOTIDE SEQUENCE [LARGE SCALE GENOMIC DNA]</scope>
    <source>
        <strain evidence="2">cv. WU1-14</strain>
    </source>
</reference>